<dbReference type="InterPro" id="IPR013154">
    <property type="entry name" value="ADH-like_N"/>
</dbReference>
<proteinExistence type="predicted"/>
<dbReference type="InterPro" id="IPR036291">
    <property type="entry name" value="NAD(P)-bd_dom_sf"/>
</dbReference>
<dbReference type="Pfam" id="PF08240">
    <property type="entry name" value="ADH_N"/>
    <property type="match status" value="1"/>
</dbReference>
<reference evidence="2 3" key="1">
    <citation type="submission" date="2019-12" db="EMBL/GenBank/DDBJ databases">
        <authorList>
            <person name="Floudas D."/>
            <person name="Bentzer J."/>
            <person name="Ahren D."/>
            <person name="Johansson T."/>
            <person name="Persson P."/>
            <person name="Tunlid A."/>
        </authorList>
    </citation>
    <scope>NUCLEOTIDE SEQUENCE [LARGE SCALE GENOMIC DNA]</scope>
    <source>
        <strain evidence="2 3">CBS 102.39</strain>
    </source>
</reference>
<keyword evidence="3" id="KW-1185">Reference proteome</keyword>
<name>A0A8H4VN03_9AGAR</name>
<feature type="domain" description="Enoyl reductase (ER)" evidence="1">
    <location>
        <begin position="13"/>
        <end position="342"/>
    </location>
</feature>
<protein>
    <recommendedName>
        <fullName evidence="1">Enoyl reductase (ER) domain-containing protein</fullName>
    </recommendedName>
</protein>
<dbReference type="InterPro" id="IPR011032">
    <property type="entry name" value="GroES-like_sf"/>
</dbReference>
<dbReference type="Pfam" id="PF00107">
    <property type="entry name" value="ADH_zinc_N"/>
    <property type="match status" value="1"/>
</dbReference>
<comment type="caution">
    <text evidence="2">The sequence shown here is derived from an EMBL/GenBank/DDBJ whole genome shotgun (WGS) entry which is preliminary data.</text>
</comment>
<dbReference type="Gene3D" id="3.40.50.720">
    <property type="entry name" value="NAD(P)-binding Rossmann-like Domain"/>
    <property type="match status" value="1"/>
</dbReference>
<dbReference type="SMART" id="SM00829">
    <property type="entry name" value="PKS_ER"/>
    <property type="match status" value="1"/>
</dbReference>
<dbReference type="PANTHER" id="PTHR45348">
    <property type="entry name" value="HYPOTHETICAL OXIDOREDUCTASE (EUROFUNG)"/>
    <property type="match status" value="1"/>
</dbReference>
<accession>A0A8H4VN03</accession>
<dbReference type="CDD" id="cd08249">
    <property type="entry name" value="enoyl_reductase_like"/>
    <property type="match status" value="1"/>
</dbReference>
<sequence>MSPKTQKALFLLERFGNFSIKETEIYKPGPGELLIKIHAISLNPVDWKIQKYGFVVENYPAILGTDIAGEVEEIGEGVIGFKKGDRIFSHANTVNEYAGFQQYALTWASAAAKIPEKWTYDQVASLPLALTTAYIGLYNIAPHGLGYLPPNSAENRGKYAGTPLVVFGGSSSVGQMTLQLAKISGFFPIITTASVKHTAYLKSLGATHVIDRNAEHDALVTEVRNIVNGQKILGVYDAISNAATEQAALDILSPQGQLVITLRPPAVEAPKDKSVFFVWAAPRSPEIVELVEELYHDLITGFLEEGLIKPNNIEVLPDGLAGIESGLTRMAADQISALKLIVHPQQTI</sequence>
<evidence type="ECO:0000259" key="1">
    <source>
        <dbReference type="SMART" id="SM00829"/>
    </source>
</evidence>
<dbReference type="EMBL" id="JAACJL010000045">
    <property type="protein sequence ID" value="KAF4614055.1"/>
    <property type="molecule type" value="Genomic_DNA"/>
</dbReference>
<evidence type="ECO:0000313" key="3">
    <source>
        <dbReference type="Proteomes" id="UP000521872"/>
    </source>
</evidence>
<dbReference type="InterPro" id="IPR047122">
    <property type="entry name" value="Trans-enoyl_RdTase-like"/>
</dbReference>
<evidence type="ECO:0000313" key="2">
    <source>
        <dbReference type="EMBL" id="KAF4614055.1"/>
    </source>
</evidence>
<dbReference type="SUPFAM" id="SSF51735">
    <property type="entry name" value="NAD(P)-binding Rossmann-fold domains"/>
    <property type="match status" value="1"/>
</dbReference>
<dbReference type="Gene3D" id="3.90.180.10">
    <property type="entry name" value="Medium-chain alcohol dehydrogenases, catalytic domain"/>
    <property type="match status" value="1"/>
</dbReference>
<dbReference type="PANTHER" id="PTHR45348:SF2">
    <property type="entry name" value="ZINC-TYPE ALCOHOL DEHYDROGENASE-LIKE PROTEIN C2E1P3.01"/>
    <property type="match status" value="1"/>
</dbReference>
<dbReference type="AlphaFoldDB" id="A0A8H4VN03"/>
<gene>
    <name evidence="2" type="ORF">D9613_007418</name>
</gene>
<organism evidence="2 3">
    <name type="scientific">Agrocybe pediades</name>
    <dbReference type="NCBI Taxonomy" id="84607"/>
    <lineage>
        <taxon>Eukaryota</taxon>
        <taxon>Fungi</taxon>
        <taxon>Dikarya</taxon>
        <taxon>Basidiomycota</taxon>
        <taxon>Agaricomycotina</taxon>
        <taxon>Agaricomycetes</taxon>
        <taxon>Agaricomycetidae</taxon>
        <taxon>Agaricales</taxon>
        <taxon>Agaricineae</taxon>
        <taxon>Strophariaceae</taxon>
        <taxon>Agrocybe</taxon>
    </lineage>
</organism>
<dbReference type="InterPro" id="IPR020843">
    <property type="entry name" value="ER"/>
</dbReference>
<dbReference type="SUPFAM" id="SSF50129">
    <property type="entry name" value="GroES-like"/>
    <property type="match status" value="1"/>
</dbReference>
<dbReference type="InterPro" id="IPR013149">
    <property type="entry name" value="ADH-like_C"/>
</dbReference>
<dbReference type="Proteomes" id="UP000521872">
    <property type="component" value="Unassembled WGS sequence"/>
</dbReference>
<dbReference type="GO" id="GO:0016651">
    <property type="term" value="F:oxidoreductase activity, acting on NAD(P)H"/>
    <property type="evidence" value="ECO:0007669"/>
    <property type="project" value="InterPro"/>
</dbReference>